<gene>
    <name evidence="1" type="ORF">S03H2_59605</name>
</gene>
<organism evidence="1">
    <name type="scientific">marine sediment metagenome</name>
    <dbReference type="NCBI Taxonomy" id="412755"/>
    <lineage>
        <taxon>unclassified sequences</taxon>
        <taxon>metagenomes</taxon>
        <taxon>ecological metagenomes</taxon>
    </lineage>
</organism>
<evidence type="ECO:0000313" key="1">
    <source>
        <dbReference type="EMBL" id="GAH83544.1"/>
    </source>
</evidence>
<protein>
    <submittedName>
        <fullName evidence="1">Uncharacterized protein</fullName>
    </submittedName>
</protein>
<dbReference type="EMBL" id="BARU01038336">
    <property type="protein sequence ID" value="GAH83544.1"/>
    <property type="molecule type" value="Genomic_DNA"/>
</dbReference>
<feature type="non-terminal residue" evidence="1">
    <location>
        <position position="59"/>
    </location>
</feature>
<accession>X1JZV1</accession>
<comment type="caution">
    <text evidence="1">The sequence shown here is derived from an EMBL/GenBank/DDBJ whole genome shotgun (WGS) entry which is preliminary data.</text>
</comment>
<name>X1JZV1_9ZZZZ</name>
<sequence length="59" mass="6532">MSGVTLRIDDRELRSLAAAFDRLDIDNAIERVIPVAAKMVQTKMAVYPPETEGNKPGPY</sequence>
<proteinExistence type="predicted"/>
<reference evidence="1" key="1">
    <citation type="journal article" date="2014" name="Front. Microbiol.">
        <title>High frequency of phylogenetically diverse reductive dehalogenase-homologous genes in deep subseafloor sedimentary metagenomes.</title>
        <authorList>
            <person name="Kawai M."/>
            <person name="Futagami T."/>
            <person name="Toyoda A."/>
            <person name="Takaki Y."/>
            <person name="Nishi S."/>
            <person name="Hori S."/>
            <person name="Arai W."/>
            <person name="Tsubouchi T."/>
            <person name="Morono Y."/>
            <person name="Uchiyama I."/>
            <person name="Ito T."/>
            <person name="Fujiyama A."/>
            <person name="Inagaki F."/>
            <person name="Takami H."/>
        </authorList>
    </citation>
    <scope>NUCLEOTIDE SEQUENCE</scope>
    <source>
        <strain evidence="1">Expedition CK06-06</strain>
    </source>
</reference>
<dbReference type="AlphaFoldDB" id="X1JZV1"/>